<evidence type="ECO:0000259" key="2">
    <source>
        <dbReference type="Pfam" id="PF13966"/>
    </source>
</evidence>
<protein>
    <submittedName>
        <fullName evidence="3">Ribonuclease H</fullName>
    </submittedName>
</protein>
<dbReference type="Pfam" id="PF13456">
    <property type="entry name" value="RVT_3"/>
    <property type="match status" value="1"/>
</dbReference>
<reference evidence="3" key="1">
    <citation type="submission" date="2020-09" db="EMBL/GenBank/DDBJ databases">
        <title>Genome-Enabled Discovery of Anthraquinone Biosynthesis in Senna tora.</title>
        <authorList>
            <person name="Kang S.-H."/>
            <person name="Pandey R.P."/>
            <person name="Lee C.-M."/>
            <person name="Sim J.-S."/>
            <person name="Jeong J.-T."/>
            <person name="Choi B.-S."/>
            <person name="Jung M."/>
            <person name="Ginzburg D."/>
            <person name="Zhao K."/>
            <person name="Won S.Y."/>
            <person name="Oh T.-J."/>
            <person name="Yu Y."/>
            <person name="Kim N.-H."/>
            <person name="Lee O.R."/>
            <person name="Lee T.-H."/>
            <person name="Bashyal P."/>
            <person name="Kim T.-S."/>
            <person name="Lee W.-H."/>
            <person name="Kawkins C."/>
            <person name="Kim C.-K."/>
            <person name="Kim J.S."/>
            <person name="Ahn B.O."/>
            <person name="Rhee S.Y."/>
            <person name="Sohng J.K."/>
        </authorList>
    </citation>
    <scope>NUCLEOTIDE SEQUENCE</scope>
    <source>
        <tissue evidence="3">Leaf</tissue>
    </source>
</reference>
<dbReference type="OrthoDB" id="1436613at2759"/>
<dbReference type="InterPro" id="IPR002156">
    <property type="entry name" value="RNaseH_domain"/>
</dbReference>
<comment type="caution">
    <text evidence="3">The sequence shown here is derived from an EMBL/GenBank/DDBJ whole genome shotgun (WGS) entry which is preliminary data.</text>
</comment>
<dbReference type="InterPro" id="IPR044730">
    <property type="entry name" value="RNase_H-like_dom_plant"/>
</dbReference>
<dbReference type="EMBL" id="JAAIUW010000013">
    <property type="protein sequence ID" value="KAF7801750.1"/>
    <property type="molecule type" value="Genomic_DNA"/>
</dbReference>
<dbReference type="GO" id="GO:0003676">
    <property type="term" value="F:nucleic acid binding"/>
    <property type="evidence" value="ECO:0007669"/>
    <property type="project" value="InterPro"/>
</dbReference>
<gene>
    <name evidence="3" type="ORF">G2W53_040861</name>
</gene>
<proteinExistence type="predicted"/>
<evidence type="ECO:0000313" key="4">
    <source>
        <dbReference type="Proteomes" id="UP000634136"/>
    </source>
</evidence>
<organism evidence="3 4">
    <name type="scientific">Senna tora</name>
    <dbReference type="NCBI Taxonomy" id="362788"/>
    <lineage>
        <taxon>Eukaryota</taxon>
        <taxon>Viridiplantae</taxon>
        <taxon>Streptophyta</taxon>
        <taxon>Embryophyta</taxon>
        <taxon>Tracheophyta</taxon>
        <taxon>Spermatophyta</taxon>
        <taxon>Magnoliopsida</taxon>
        <taxon>eudicotyledons</taxon>
        <taxon>Gunneridae</taxon>
        <taxon>Pentapetalae</taxon>
        <taxon>rosids</taxon>
        <taxon>fabids</taxon>
        <taxon>Fabales</taxon>
        <taxon>Fabaceae</taxon>
        <taxon>Caesalpinioideae</taxon>
        <taxon>Cassia clade</taxon>
        <taxon>Senna</taxon>
    </lineage>
</organism>
<dbReference type="InterPro" id="IPR036397">
    <property type="entry name" value="RNaseH_sf"/>
</dbReference>
<feature type="domain" description="RNase H type-1" evidence="1">
    <location>
        <begin position="166"/>
        <end position="288"/>
    </location>
</feature>
<dbReference type="AlphaFoldDB" id="A0A834SG48"/>
<dbReference type="PANTHER" id="PTHR47723">
    <property type="entry name" value="OS05G0353850 PROTEIN"/>
    <property type="match status" value="1"/>
</dbReference>
<dbReference type="InterPro" id="IPR026960">
    <property type="entry name" value="RVT-Znf"/>
</dbReference>
<feature type="domain" description="Reverse transcriptase zinc-binding" evidence="2">
    <location>
        <begin position="87"/>
        <end position="145"/>
    </location>
</feature>
<name>A0A834SG48_9FABA</name>
<dbReference type="PANTHER" id="PTHR47723:SF19">
    <property type="entry name" value="POLYNUCLEOTIDYL TRANSFERASE, RIBONUCLEASE H-LIKE SUPERFAMILY PROTEIN"/>
    <property type="match status" value="1"/>
</dbReference>
<dbReference type="InterPro" id="IPR012337">
    <property type="entry name" value="RNaseH-like_sf"/>
</dbReference>
<dbReference type="CDD" id="cd06222">
    <property type="entry name" value="RNase_H_like"/>
    <property type="match status" value="1"/>
</dbReference>
<accession>A0A834SG48</accession>
<dbReference type="Gene3D" id="3.30.420.10">
    <property type="entry name" value="Ribonuclease H-like superfamily/Ribonuclease H"/>
    <property type="match status" value="1"/>
</dbReference>
<dbReference type="GO" id="GO:0004523">
    <property type="term" value="F:RNA-DNA hybrid ribonuclease activity"/>
    <property type="evidence" value="ECO:0007669"/>
    <property type="project" value="InterPro"/>
</dbReference>
<evidence type="ECO:0000259" key="1">
    <source>
        <dbReference type="Pfam" id="PF13456"/>
    </source>
</evidence>
<sequence length="344" mass="39545">MPIAMLLGFGRRWCVTGIMFLMVWNEGLVMEKLCAFGQMLGFLKWDWARFDFLLPAHVCRRIAVVSPPSITHSQDMVAWKHSNDGWFSIKSAYQSITGLRNEDINTLWRKIWRLQVPQRVKSFLWLCVHNKLLTNEERAKRGMTDQAGLIRSVKWNNPEDGWVKVNVNGSSNIDDNMNGACGGVVRDHLENFIVGFARNLGNCSSNQAEVWGVLSGLEIVWRHGFRRVVVEMDSLITYGLVQNQVPSTHPCFFLIVHIRQMVERDWEVQFKHTYREGNDAADAMASYAHSVGYDLSFLELTPVQVTKVLDDDSRGAKLVIQKAEFMVLKERELSWSQPELIWNL</sequence>
<evidence type="ECO:0000313" key="3">
    <source>
        <dbReference type="EMBL" id="KAF7801750.1"/>
    </source>
</evidence>
<dbReference type="SUPFAM" id="SSF53098">
    <property type="entry name" value="Ribonuclease H-like"/>
    <property type="match status" value="1"/>
</dbReference>
<keyword evidence="4" id="KW-1185">Reference proteome</keyword>
<dbReference type="Pfam" id="PF13966">
    <property type="entry name" value="zf-RVT"/>
    <property type="match status" value="1"/>
</dbReference>
<dbReference type="InterPro" id="IPR053151">
    <property type="entry name" value="RNase_H-like"/>
</dbReference>
<dbReference type="Proteomes" id="UP000634136">
    <property type="component" value="Unassembled WGS sequence"/>
</dbReference>